<dbReference type="InterPro" id="IPR051449">
    <property type="entry name" value="ABC-2_transporter_component"/>
</dbReference>
<dbReference type="PANTHER" id="PTHR30294:SF29">
    <property type="entry name" value="MULTIDRUG ABC TRANSPORTER PERMEASE YBHS-RELATED"/>
    <property type="match status" value="1"/>
</dbReference>
<protein>
    <submittedName>
        <fullName evidence="8">ABC transporter permease</fullName>
    </submittedName>
</protein>
<dbReference type="RefSeq" id="WP_344785472.1">
    <property type="nucleotide sequence ID" value="NZ_BAAAZW010000010.1"/>
</dbReference>
<feature type="transmembrane region" description="Helical" evidence="6">
    <location>
        <begin position="343"/>
        <end position="364"/>
    </location>
</feature>
<evidence type="ECO:0000313" key="8">
    <source>
        <dbReference type="EMBL" id="GAA3968295.1"/>
    </source>
</evidence>
<sequence length="390" mass="40612">MTNVLLIAGREINTRAREKSFVVSTAIMMVVIVAGAIVWSMLADRESSEHVGLVGGDTALSQTIEHTGEATGTTVTVTGVPDESDARSRLGDGDLQAVVVAGPGDRYTLLSEKDLSTGLDGTLRNAIAQYQSSAWLAERGLNAADVPEPDVTAEQLEPADPDAAQRISVAMIGSILLMMAIMTGGLMVAVGVVEEKTSRIVEILLASVRPLQLLWGKILGIGVISLGQVVVLGATALIAGSATGLLTIAGTAGMMFAAVVAWFILGFLFFAALYAATGAMVSRQEELNGASTPLTMLALAVLYSGIFGVQAIDATWLQVLSWIPPFSAVLMPIRIAVGDASSATVALSFVVMIAACALVVWASARIYSRSVLRTGSRTSWSEVGGMLTGR</sequence>
<evidence type="ECO:0000256" key="5">
    <source>
        <dbReference type="ARBA" id="ARBA00023136"/>
    </source>
</evidence>
<gene>
    <name evidence="8" type="ORF">GCM10022231_31630</name>
</gene>
<dbReference type="PANTHER" id="PTHR30294">
    <property type="entry name" value="MEMBRANE COMPONENT OF ABC TRANSPORTER YHHJ-RELATED"/>
    <property type="match status" value="1"/>
</dbReference>
<keyword evidence="2" id="KW-1003">Cell membrane</keyword>
<evidence type="ECO:0000256" key="3">
    <source>
        <dbReference type="ARBA" id="ARBA00022692"/>
    </source>
</evidence>
<evidence type="ECO:0000259" key="7">
    <source>
        <dbReference type="Pfam" id="PF12698"/>
    </source>
</evidence>
<accession>A0ABP7PMY9</accession>
<evidence type="ECO:0000256" key="6">
    <source>
        <dbReference type="SAM" id="Phobius"/>
    </source>
</evidence>
<dbReference type="Pfam" id="PF12698">
    <property type="entry name" value="ABC2_membrane_3"/>
    <property type="match status" value="1"/>
</dbReference>
<keyword evidence="9" id="KW-1185">Reference proteome</keyword>
<feature type="transmembrane region" description="Helical" evidence="6">
    <location>
        <begin position="167"/>
        <end position="193"/>
    </location>
</feature>
<comment type="subcellular location">
    <subcellularLocation>
        <location evidence="1">Cell membrane</location>
        <topology evidence="1">Multi-pass membrane protein</topology>
    </subcellularLocation>
</comment>
<dbReference type="Proteomes" id="UP001418444">
    <property type="component" value="Unassembled WGS sequence"/>
</dbReference>
<comment type="caution">
    <text evidence="8">The sequence shown here is derived from an EMBL/GenBank/DDBJ whole genome shotgun (WGS) entry which is preliminary data.</text>
</comment>
<keyword evidence="3 6" id="KW-0812">Transmembrane</keyword>
<proteinExistence type="predicted"/>
<keyword evidence="4 6" id="KW-1133">Transmembrane helix</keyword>
<feature type="transmembrane region" description="Helical" evidence="6">
    <location>
        <begin position="21"/>
        <end position="42"/>
    </location>
</feature>
<feature type="transmembrane region" description="Helical" evidence="6">
    <location>
        <begin position="245"/>
        <end position="276"/>
    </location>
</feature>
<feature type="domain" description="ABC-2 type transporter transmembrane" evidence="7">
    <location>
        <begin position="19"/>
        <end position="364"/>
    </location>
</feature>
<organism evidence="8 9">
    <name type="scientific">Gordonia caeni</name>
    <dbReference type="NCBI Taxonomy" id="1007097"/>
    <lineage>
        <taxon>Bacteria</taxon>
        <taxon>Bacillati</taxon>
        <taxon>Actinomycetota</taxon>
        <taxon>Actinomycetes</taxon>
        <taxon>Mycobacteriales</taxon>
        <taxon>Gordoniaceae</taxon>
        <taxon>Gordonia</taxon>
    </lineage>
</organism>
<evidence type="ECO:0000313" key="9">
    <source>
        <dbReference type="Proteomes" id="UP001418444"/>
    </source>
</evidence>
<evidence type="ECO:0000256" key="4">
    <source>
        <dbReference type="ARBA" id="ARBA00022989"/>
    </source>
</evidence>
<dbReference type="EMBL" id="BAAAZW010000010">
    <property type="protein sequence ID" value="GAA3968295.1"/>
    <property type="molecule type" value="Genomic_DNA"/>
</dbReference>
<name>A0ABP7PMY9_9ACTN</name>
<evidence type="ECO:0000256" key="1">
    <source>
        <dbReference type="ARBA" id="ARBA00004651"/>
    </source>
</evidence>
<reference evidence="9" key="1">
    <citation type="journal article" date="2019" name="Int. J. Syst. Evol. Microbiol.">
        <title>The Global Catalogue of Microorganisms (GCM) 10K type strain sequencing project: providing services to taxonomists for standard genome sequencing and annotation.</title>
        <authorList>
            <consortium name="The Broad Institute Genomics Platform"/>
            <consortium name="The Broad Institute Genome Sequencing Center for Infectious Disease"/>
            <person name="Wu L."/>
            <person name="Ma J."/>
        </authorList>
    </citation>
    <scope>NUCLEOTIDE SEQUENCE [LARGE SCALE GENOMIC DNA]</scope>
    <source>
        <strain evidence="9">JCM 16923</strain>
    </source>
</reference>
<dbReference type="InterPro" id="IPR013525">
    <property type="entry name" value="ABC2_TM"/>
</dbReference>
<evidence type="ECO:0000256" key="2">
    <source>
        <dbReference type="ARBA" id="ARBA00022475"/>
    </source>
</evidence>
<feature type="transmembrane region" description="Helical" evidence="6">
    <location>
        <begin position="297"/>
        <end position="323"/>
    </location>
</feature>
<keyword evidence="5 6" id="KW-0472">Membrane</keyword>
<feature type="transmembrane region" description="Helical" evidence="6">
    <location>
        <begin position="214"/>
        <end position="239"/>
    </location>
</feature>